<proteinExistence type="predicted"/>
<evidence type="ECO:0000313" key="3">
    <source>
        <dbReference type="Proteomes" id="UP000030764"/>
    </source>
</evidence>
<reference evidence="1 3" key="1">
    <citation type="journal article" date="2014" name="Nat. Genet.">
        <title>Genome and transcriptome of the porcine whipworm Trichuris suis.</title>
        <authorList>
            <person name="Jex A.R."/>
            <person name="Nejsum P."/>
            <person name="Schwarz E.M."/>
            <person name="Hu L."/>
            <person name="Young N.D."/>
            <person name="Hall R.S."/>
            <person name="Korhonen P.K."/>
            <person name="Liao S."/>
            <person name="Thamsborg S."/>
            <person name="Xia J."/>
            <person name="Xu P."/>
            <person name="Wang S."/>
            <person name="Scheerlinck J.P."/>
            <person name="Hofmann A."/>
            <person name="Sternberg P.W."/>
            <person name="Wang J."/>
            <person name="Gasser R.B."/>
        </authorList>
    </citation>
    <scope>NUCLEOTIDE SEQUENCE [LARGE SCALE GENOMIC DNA]</scope>
    <source>
        <strain evidence="2">DCEP-RM93F</strain>
        <strain evidence="1">DCEP-RM93M</strain>
    </source>
</reference>
<organism evidence="1 3">
    <name type="scientific">Trichuris suis</name>
    <name type="common">pig whipworm</name>
    <dbReference type="NCBI Taxonomy" id="68888"/>
    <lineage>
        <taxon>Eukaryota</taxon>
        <taxon>Metazoa</taxon>
        <taxon>Ecdysozoa</taxon>
        <taxon>Nematoda</taxon>
        <taxon>Enoplea</taxon>
        <taxon>Dorylaimia</taxon>
        <taxon>Trichinellida</taxon>
        <taxon>Trichuridae</taxon>
        <taxon>Trichuris</taxon>
    </lineage>
</organism>
<accession>A0A085MEF6</accession>
<dbReference type="EMBL" id="KL367586">
    <property type="protein sequence ID" value="KFD62864.1"/>
    <property type="molecule type" value="Genomic_DNA"/>
</dbReference>
<evidence type="ECO:0000313" key="1">
    <source>
        <dbReference type="EMBL" id="KFD55602.1"/>
    </source>
</evidence>
<dbReference type="EMBL" id="KL363199">
    <property type="protein sequence ID" value="KFD55602.1"/>
    <property type="molecule type" value="Genomic_DNA"/>
</dbReference>
<dbReference type="Proteomes" id="UP000030764">
    <property type="component" value="Unassembled WGS sequence"/>
</dbReference>
<dbReference type="AlphaFoldDB" id="A0A085MEF6"/>
<protein>
    <submittedName>
        <fullName evidence="1">Uncharacterized protein</fullName>
    </submittedName>
</protein>
<dbReference type="Proteomes" id="UP000030758">
    <property type="component" value="Unassembled WGS sequence"/>
</dbReference>
<sequence length="144" mass="16364">MYRTVQYIMQFEIGQLNSMQEQVRTENRLYESVMQPCASRMPQDFADIEIDRLAVHLAMDFKMVITKQCICFKASKVPGLHNIGPAGEAASSVTASVGIRWWSSNVVKRTAVGRKRRPSVPARSFAINDALFRCPTWTLHDNEL</sequence>
<keyword evidence="3" id="KW-1185">Reference proteome</keyword>
<gene>
    <name evidence="1" type="ORF">M513_03654</name>
    <name evidence="2" type="ORF">M514_03654</name>
</gene>
<evidence type="ECO:0000313" key="2">
    <source>
        <dbReference type="EMBL" id="KFD62864.1"/>
    </source>
</evidence>
<name>A0A085MEF6_9BILA</name>